<dbReference type="InterPro" id="IPR056813">
    <property type="entry name" value="GIL1_IRKI_C"/>
</dbReference>
<proteinExistence type="predicted"/>
<evidence type="ECO:0000313" key="2">
    <source>
        <dbReference type="EMBL" id="WOL19134.1"/>
    </source>
</evidence>
<protein>
    <recommendedName>
        <fullName evidence="1">GIL1/IRKI C-terminal domain-containing protein</fullName>
    </recommendedName>
</protein>
<reference evidence="2 3" key="1">
    <citation type="submission" date="2023-10" db="EMBL/GenBank/DDBJ databases">
        <title>Chromosome-scale genome assembly provides insights into flower coloration mechanisms of Canna indica.</title>
        <authorList>
            <person name="Li C."/>
        </authorList>
    </citation>
    <scope>NUCLEOTIDE SEQUENCE [LARGE SCALE GENOMIC DNA]</scope>
    <source>
        <tissue evidence="2">Flower</tissue>
    </source>
</reference>
<dbReference type="AlphaFoldDB" id="A0AAQ3L2L0"/>
<dbReference type="EMBL" id="CP136898">
    <property type="protein sequence ID" value="WOL19134.1"/>
    <property type="molecule type" value="Genomic_DNA"/>
</dbReference>
<dbReference type="Pfam" id="PF24994">
    <property type="entry name" value="GIL1_IRKI_C"/>
    <property type="match status" value="1"/>
</dbReference>
<dbReference type="GO" id="GO:0009639">
    <property type="term" value="P:response to red or far red light"/>
    <property type="evidence" value="ECO:0007669"/>
    <property type="project" value="InterPro"/>
</dbReference>
<dbReference type="Proteomes" id="UP001327560">
    <property type="component" value="Chromosome 9"/>
</dbReference>
<accession>A0AAQ3L2L0</accession>
<evidence type="ECO:0000313" key="3">
    <source>
        <dbReference type="Proteomes" id="UP001327560"/>
    </source>
</evidence>
<name>A0AAQ3L2L0_9LILI</name>
<dbReference type="GO" id="GO:0009959">
    <property type="term" value="P:negative gravitropism"/>
    <property type="evidence" value="ECO:0007669"/>
    <property type="project" value="InterPro"/>
</dbReference>
<organism evidence="2 3">
    <name type="scientific">Canna indica</name>
    <name type="common">Indian-shot</name>
    <dbReference type="NCBI Taxonomy" id="4628"/>
    <lineage>
        <taxon>Eukaryota</taxon>
        <taxon>Viridiplantae</taxon>
        <taxon>Streptophyta</taxon>
        <taxon>Embryophyta</taxon>
        <taxon>Tracheophyta</taxon>
        <taxon>Spermatophyta</taxon>
        <taxon>Magnoliopsida</taxon>
        <taxon>Liliopsida</taxon>
        <taxon>Zingiberales</taxon>
        <taxon>Cannaceae</taxon>
        <taxon>Canna</taxon>
    </lineage>
</organism>
<evidence type="ECO:0000259" key="1">
    <source>
        <dbReference type="Pfam" id="PF24994"/>
    </source>
</evidence>
<dbReference type="PANTHER" id="PTHR31161">
    <property type="entry name" value="PROTEIN GRAVITROPIC IN THE LIGHT 1"/>
    <property type="match status" value="1"/>
</dbReference>
<gene>
    <name evidence="2" type="ORF">Cni_G27931</name>
</gene>
<dbReference type="InterPro" id="IPR040225">
    <property type="entry name" value="GIL1-like"/>
</dbReference>
<sequence>MHQQTQLHPPLFSSAAIRAMDPLDIVSQNPSTSFGEFCKVKYMLIIDQEMEEIIFGDLEQRSHVVCGGHPRTHFYQAFLRLAKAVWLLHRLAHSFDPAIEVFQVTRGDDFLDDYMESVVKDEVLMDDESNQKAKVGLMVMPGFVSGKDHVIKSKVYLQADRCV</sequence>
<keyword evidence="3" id="KW-1185">Reference proteome</keyword>
<feature type="domain" description="GIL1/IRKI C-terminal" evidence="1">
    <location>
        <begin position="101"/>
        <end position="156"/>
    </location>
</feature>